<evidence type="ECO:0000256" key="11">
    <source>
        <dbReference type="SAM" id="Phobius"/>
    </source>
</evidence>
<sequence>MSERPRADERAPADEDRAAARRGAGDSAFEQEARFGLALLRRHGWSLLLAFAGLLLPLWVFAELAEDIHRQEALVFDVPVLQYAHGLSRGSLDFLFGLISKLGYQWGVVPFDIVLVLALTVLRRFREASFAALALGGSGLLNIAAKQFFARERPSLWESIAPEHNYSFPSGHAMGSMTLAAVLILLCWPTRWRWAVIVLMIPFTVLVGFSRLYLGVHYPSDILAGWAVATAWVVAVYLLTYRGGLHKPWQKIA</sequence>
<evidence type="ECO:0000259" key="12">
    <source>
        <dbReference type="SMART" id="SM00014"/>
    </source>
</evidence>
<evidence type="ECO:0000256" key="4">
    <source>
        <dbReference type="ARBA" id="ARBA00022692"/>
    </source>
</evidence>
<feature type="compositionally biased region" description="Basic and acidic residues" evidence="10">
    <location>
        <begin position="1"/>
        <end position="19"/>
    </location>
</feature>
<protein>
    <recommendedName>
        <fullName evidence="2">undecaprenyl-diphosphate phosphatase</fullName>
        <ecNumber evidence="2">3.6.1.27</ecNumber>
    </recommendedName>
    <alternativeName>
        <fullName evidence="8">Undecaprenyl pyrophosphate phosphatase</fullName>
    </alternativeName>
</protein>
<dbReference type="GO" id="GO:0050380">
    <property type="term" value="F:undecaprenyl-diphosphatase activity"/>
    <property type="evidence" value="ECO:0007669"/>
    <property type="project" value="UniProtKB-EC"/>
</dbReference>
<reference evidence="13 14" key="1">
    <citation type="journal article" date="2017" name="DNA Res.">
        <title>Complete genome sequence and expression profile of the commercial lytic enzyme producer Lysobacter enzymogenes M497-1.</title>
        <authorList>
            <person name="Takami H."/>
            <person name="Toyoda A."/>
            <person name="Uchiyama I."/>
            <person name="Itoh T."/>
            <person name="Takaki Y."/>
            <person name="Arai W."/>
            <person name="Nishi S."/>
            <person name="Kawai M."/>
            <person name="Shinya K."/>
            <person name="Ikeda H."/>
        </authorList>
    </citation>
    <scope>NUCLEOTIDE SEQUENCE [LARGE SCALE GENOMIC DNA]</scope>
    <source>
        <strain evidence="13 14">M497-1</strain>
    </source>
</reference>
<organism evidence="13 14">
    <name type="scientific">Lysobacter enzymogenes</name>
    <dbReference type="NCBI Taxonomy" id="69"/>
    <lineage>
        <taxon>Bacteria</taxon>
        <taxon>Pseudomonadati</taxon>
        <taxon>Pseudomonadota</taxon>
        <taxon>Gammaproteobacteria</taxon>
        <taxon>Lysobacterales</taxon>
        <taxon>Lysobacteraceae</taxon>
        <taxon>Lysobacter</taxon>
    </lineage>
</organism>
<dbReference type="PANTHER" id="PTHR14969:SF62">
    <property type="entry name" value="DECAPRENYLPHOSPHORYL-5-PHOSPHORIBOSE PHOSPHATASE RV3807C-RELATED"/>
    <property type="match status" value="1"/>
</dbReference>
<name>A0AAU9AXB8_LYSEN</name>
<feature type="transmembrane region" description="Helical" evidence="11">
    <location>
        <begin position="103"/>
        <end position="122"/>
    </location>
</feature>
<feature type="region of interest" description="Disordered" evidence="10">
    <location>
        <begin position="1"/>
        <end position="25"/>
    </location>
</feature>
<comment type="catalytic activity">
    <reaction evidence="9">
        <text>di-trans,octa-cis-undecaprenyl diphosphate + H2O = di-trans,octa-cis-undecaprenyl phosphate + phosphate + H(+)</text>
        <dbReference type="Rhea" id="RHEA:28094"/>
        <dbReference type="ChEBI" id="CHEBI:15377"/>
        <dbReference type="ChEBI" id="CHEBI:15378"/>
        <dbReference type="ChEBI" id="CHEBI:43474"/>
        <dbReference type="ChEBI" id="CHEBI:58405"/>
        <dbReference type="ChEBI" id="CHEBI:60392"/>
        <dbReference type="EC" id="3.6.1.27"/>
    </reaction>
</comment>
<keyword evidence="6 11" id="KW-1133">Transmembrane helix</keyword>
<dbReference type="Gene3D" id="1.20.144.10">
    <property type="entry name" value="Phosphatidic acid phosphatase type 2/haloperoxidase"/>
    <property type="match status" value="2"/>
</dbReference>
<feature type="transmembrane region" description="Helical" evidence="11">
    <location>
        <begin position="195"/>
        <end position="216"/>
    </location>
</feature>
<evidence type="ECO:0000256" key="3">
    <source>
        <dbReference type="ARBA" id="ARBA00022475"/>
    </source>
</evidence>
<dbReference type="SMART" id="SM00014">
    <property type="entry name" value="acidPPc"/>
    <property type="match status" value="1"/>
</dbReference>
<dbReference type="CDD" id="cd03392">
    <property type="entry name" value="PAP2_like_2"/>
    <property type="match status" value="1"/>
</dbReference>
<gene>
    <name evidence="13" type="ORF">LEN_3229</name>
</gene>
<keyword evidence="3" id="KW-1003">Cell membrane</keyword>
<dbReference type="PANTHER" id="PTHR14969">
    <property type="entry name" value="SPHINGOSINE-1-PHOSPHATE PHOSPHOHYDROLASE"/>
    <property type="match status" value="1"/>
</dbReference>
<dbReference type="GO" id="GO:0005886">
    <property type="term" value="C:plasma membrane"/>
    <property type="evidence" value="ECO:0007669"/>
    <property type="project" value="UniProtKB-SubCell"/>
</dbReference>
<dbReference type="SUPFAM" id="SSF48317">
    <property type="entry name" value="Acid phosphatase/Vanadium-dependent haloperoxidase"/>
    <property type="match status" value="1"/>
</dbReference>
<proteinExistence type="predicted"/>
<dbReference type="InterPro" id="IPR000326">
    <property type="entry name" value="PAP2/HPO"/>
</dbReference>
<evidence type="ECO:0000256" key="7">
    <source>
        <dbReference type="ARBA" id="ARBA00023136"/>
    </source>
</evidence>
<evidence type="ECO:0000256" key="1">
    <source>
        <dbReference type="ARBA" id="ARBA00004651"/>
    </source>
</evidence>
<keyword evidence="4 11" id="KW-0812">Transmembrane</keyword>
<dbReference type="EMBL" id="AP014940">
    <property type="protein sequence ID" value="BAV98716.1"/>
    <property type="molecule type" value="Genomic_DNA"/>
</dbReference>
<dbReference type="EC" id="3.6.1.27" evidence="2"/>
<evidence type="ECO:0000256" key="8">
    <source>
        <dbReference type="ARBA" id="ARBA00032707"/>
    </source>
</evidence>
<keyword evidence="7 11" id="KW-0472">Membrane</keyword>
<evidence type="ECO:0000313" key="14">
    <source>
        <dbReference type="Proteomes" id="UP000218824"/>
    </source>
</evidence>
<comment type="subcellular location">
    <subcellularLocation>
        <location evidence="1">Cell membrane</location>
        <topology evidence="1">Multi-pass membrane protein</topology>
    </subcellularLocation>
</comment>
<evidence type="ECO:0000256" key="5">
    <source>
        <dbReference type="ARBA" id="ARBA00022801"/>
    </source>
</evidence>
<accession>A0AAU9AXB8</accession>
<evidence type="ECO:0000256" key="9">
    <source>
        <dbReference type="ARBA" id="ARBA00047594"/>
    </source>
</evidence>
<evidence type="ECO:0000313" key="13">
    <source>
        <dbReference type="EMBL" id="BAV98716.1"/>
    </source>
</evidence>
<dbReference type="InterPro" id="IPR036938">
    <property type="entry name" value="PAP2/HPO_sf"/>
</dbReference>
<keyword evidence="5" id="KW-0378">Hydrolase</keyword>
<feature type="transmembrane region" description="Helical" evidence="11">
    <location>
        <begin position="222"/>
        <end position="241"/>
    </location>
</feature>
<evidence type="ECO:0000256" key="2">
    <source>
        <dbReference type="ARBA" id="ARBA00012374"/>
    </source>
</evidence>
<dbReference type="Proteomes" id="UP000218824">
    <property type="component" value="Chromosome"/>
</dbReference>
<feature type="transmembrane region" description="Helical" evidence="11">
    <location>
        <begin position="169"/>
        <end position="188"/>
    </location>
</feature>
<feature type="transmembrane region" description="Helical" evidence="11">
    <location>
        <begin position="44"/>
        <end position="62"/>
    </location>
</feature>
<evidence type="ECO:0000256" key="6">
    <source>
        <dbReference type="ARBA" id="ARBA00022989"/>
    </source>
</evidence>
<evidence type="ECO:0000256" key="10">
    <source>
        <dbReference type="SAM" id="MobiDB-lite"/>
    </source>
</evidence>
<dbReference type="AlphaFoldDB" id="A0AAU9AXB8"/>
<feature type="transmembrane region" description="Helical" evidence="11">
    <location>
        <begin position="129"/>
        <end position="149"/>
    </location>
</feature>
<dbReference type="Pfam" id="PF01569">
    <property type="entry name" value="PAP2"/>
    <property type="match status" value="1"/>
</dbReference>
<feature type="domain" description="Phosphatidic acid phosphatase type 2/haloperoxidase" evidence="12">
    <location>
        <begin position="128"/>
        <end position="237"/>
    </location>
</feature>
<dbReference type="KEGG" id="lem:LEN_3229"/>